<evidence type="ECO:0000313" key="5">
    <source>
        <dbReference type="Proteomes" id="UP000249467"/>
    </source>
</evidence>
<evidence type="ECO:0000313" key="4">
    <source>
        <dbReference type="EMBL" id="PZO44962.1"/>
    </source>
</evidence>
<keyword evidence="2" id="KW-0378">Hydrolase</keyword>
<feature type="domain" description="Nudix hydrolase" evidence="3">
    <location>
        <begin position="6"/>
        <end position="144"/>
    </location>
</feature>
<dbReference type="Pfam" id="PF00293">
    <property type="entry name" value="NUDIX"/>
    <property type="match status" value="1"/>
</dbReference>
<dbReference type="PANTHER" id="PTHR43046:SF2">
    <property type="entry name" value="8-OXO-DGTP DIPHOSPHATASE-RELATED"/>
    <property type="match status" value="1"/>
</dbReference>
<dbReference type="SUPFAM" id="SSF55811">
    <property type="entry name" value="Nudix"/>
    <property type="match status" value="1"/>
</dbReference>
<dbReference type="GO" id="GO:0016787">
    <property type="term" value="F:hydrolase activity"/>
    <property type="evidence" value="ECO:0007669"/>
    <property type="project" value="UniProtKB-KW"/>
</dbReference>
<name>A0A2W4WKI1_9CYAN</name>
<dbReference type="InterPro" id="IPR015797">
    <property type="entry name" value="NUDIX_hydrolase-like_dom_sf"/>
</dbReference>
<evidence type="ECO:0000256" key="1">
    <source>
        <dbReference type="ARBA" id="ARBA00001946"/>
    </source>
</evidence>
<gene>
    <name evidence="4" type="ORF">DCF19_00215</name>
</gene>
<evidence type="ECO:0000256" key="2">
    <source>
        <dbReference type="ARBA" id="ARBA00022801"/>
    </source>
</evidence>
<dbReference type="AlphaFoldDB" id="A0A2W4WKI1"/>
<dbReference type="EMBL" id="QBML01000001">
    <property type="protein sequence ID" value="PZO44962.1"/>
    <property type="molecule type" value="Genomic_DNA"/>
</dbReference>
<dbReference type="Proteomes" id="UP000249467">
    <property type="component" value="Unassembled WGS sequence"/>
</dbReference>
<dbReference type="InterPro" id="IPR000086">
    <property type="entry name" value="NUDIX_hydrolase_dom"/>
</dbReference>
<comment type="caution">
    <text evidence="4">The sequence shown here is derived from an EMBL/GenBank/DDBJ whole genome shotgun (WGS) entry which is preliminary data.</text>
</comment>
<dbReference type="InterPro" id="IPR020084">
    <property type="entry name" value="NUDIX_hydrolase_CS"/>
</dbReference>
<sequence length="148" mass="16597">MTLETRLRVTVNGLFIDSDEVLLIHQMTLPEIDCWDLPGGGLEPQEPVLDGLRREIQEETGITSFEIIQLLTVTDSFFPDPLMEGRILHNVNIIYLCSVDRQSCVLSSSDPEIGAKGIQWIPINRITADICSVRCWQSLKVSANLDSQ</sequence>
<dbReference type="PANTHER" id="PTHR43046">
    <property type="entry name" value="GDP-MANNOSE MANNOSYL HYDROLASE"/>
    <property type="match status" value="1"/>
</dbReference>
<protein>
    <recommendedName>
        <fullName evidence="3">Nudix hydrolase domain-containing protein</fullName>
    </recommendedName>
</protein>
<reference evidence="4 5" key="1">
    <citation type="submission" date="2018-04" db="EMBL/GenBank/DDBJ databases">
        <authorList>
            <person name="Go L.Y."/>
            <person name="Mitchell J.A."/>
        </authorList>
    </citation>
    <scope>NUCLEOTIDE SEQUENCE [LARGE SCALE GENOMIC DNA]</scope>
    <source>
        <strain evidence="4">ULC066bin1</strain>
    </source>
</reference>
<organism evidence="4 5">
    <name type="scientific">Pseudanabaena frigida</name>
    <dbReference type="NCBI Taxonomy" id="945775"/>
    <lineage>
        <taxon>Bacteria</taxon>
        <taxon>Bacillati</taxon>
        <taxon>Cyanobacteriota</taxon>
        <taxon>Cyanophyceae</taxon>
        <taxon>Pseudanabaenales</taxon>
        <taxon>Pseudanabaenaceae</taxon>
        <taxon>Pseudanabaena</taxon>
    </lineage>
</organism>
<dbReference type="Gene3D" id="3.90.79.10">
    <property type="entry name" value="Nucleoside Triphosphate Pyrophosphohydrolase"/>
    <property type="match status" value="1"/>
</dbReference>
<reference evidence="4 5" key="2">
    <citation type="submission" date="2018-06" db="EMBL/GenBank/DDBJ databases">
        <title>Metagenomic assembly of (sub)arctic Cyanobacteria and their associated microbiome from non-axenic cultures.</title>
        <authorList>
            <person name="Baurain D."/>
        </authorList>
    </citation>
    <scope>NUCLEOTIDE SEQUENCE [LARGE SCALE GENOMIC DNA]</scope>
    <source>
        <strain evidence="4">ULC066bin1</strain>
    </source>
</reference>
<evidence type="ECO:0000259" key="3">
    <source>
        <dbReference type="PROSITE" id="PS51462"/>
    </source>
</evidence>
<dbReference type="PROSITE" id="PS00893">
    <property type="entry name" value="NUDIX_BOX"/>
    <property type="match status" value="1"/>
</dbReference>
<dbReference type="PROSITE" id="PS51462">
    <property type="entry name" value="NUDIX"/>
    <property type="match status" value="1"/>
</dbReference>
<proteinExistence type="predicted"/>
<accession>A0A2W4WKI1</accession>
<comment type="cofactor">
    <cofactor evidence="1">
        <name>Mg(2+)</name>
        <dbReference type="ChEBI" id="CHEBI:18420"/>
    </cofactor>
</comment>